<keyword evidence="2 3" id="KW-0175">Coiled coil</keyword>
<evidence type="ECO:0000313" key="6">
    <source>
        <dbReference type="Proteomes" id="UP000800235"/>
    </source>
</evidence>
<feature type="region of interest" description="Disordered" evidence="4">
    <location>
        <begin position="140"/>
        <end position="161"/>
    </location>
</feature>
<name>A0A9P4TYC8_9PEZI</name>
<dbReference type="EMBL" id="MU007041">
    <property type="protein sequence ID" value="KAF2430176.1"/>
    <property type="molecule type" value="Genomic_DNA"/>
</dbReference>
<proteinExistence type="inferred from homology"/>
<dbReference type="Proteomes" id="UP000800235">
    <property type="component" value="Unassembled WGS sequence"/>
</dbReference>
<feature type="coiled-coil region" evidence="3">
    <location>
        <begin position="15"/>
        <end position="91"/>
    </location>
</feature>
<protein>
    <submittedName>
        <fullName evidence="5">Uncharacterized protein</fullName>
    </submittedName>
</protein>
<accession>A0A9P4TYC8</accession>
<evidence type="ECO:0000256" key="2">
    <source>
        <dbReference type="ARBA" id="ARBA00023054"/>
    </source>
</evidence>
<evidence type="ECO:0000256" key="4">
    <source>
        <dbReference type="SAM" id="MobiDB-lite"/>
    </source>
</evidence>
<evidence type="ECO:0000256" key="1">
    <source>
        <dbReference type="ARBA" id="ARBA00009291"/>
    </source>
</evidence>
<feature type="region of interest" description="Disordered" evidence="4">
    <location>
        <begin position="323"/>
        <end position="454"/>
    </location>
</feature>
<feature type="compositionally biased region" description="Acidic residues" evidence="4">
    <location>
        <begin position="348"/>
        <end position="370"/>
    </location>
</feature>
<feature type="region of interest" description="Disordered" evidence="4">
    <location>
        <begin position="543"/>
        <end position="568"/>
    </location>
</feature>
<dbReference type="OrthoDB" id="312015at2759"/>
<evidence type="ECO:0000256" key="3">
    <source>
        <dbReference type="SAM" id="Coils"/>
    </source>
</evidence>
<sequence>MAQVINLVHDMILRRDREQEQRESLSTTLRGLQTDATRNIVAMERLQNRNDDLTRQVSLLSSQDRSARMALKTAEASARALREEMIRMKAVVNQIRTACANDVRKRDVQIQRLKTHLTAQQRGNKTGLIGASITITPGITGVMGNSGPSKEGDSPDVEDPEYSLKQETTDFLTQLSQSLSDENDNLISLVRTTLVTLKDLQGLPEIAERAGLSDVMESEDGNEHMLQALPTSYDSLATDMHNVLENLRSLLTNPNFVPIEEVSIREEEILRLRDGWEKMEVKWREAIAMMDGWRKRMLSGGDTVNIEELKIGLGLGHGLSTAAKLNDQTPDQDDEVADEDGSFRSDVDVDDEDELALPAPEEMEEDFEEEQIGRSRSQDAAQVQTALREGDGNSKSPRKVSFASKSDSPAVSIGNKDENGKALSGLPTPSFKRPQSTSLGKHKTASPKEGESRIPRKVRFSESTILASPYADAKAAHPSHVYHFIDPLQTLKRLSSPHAEERAPKLTMQEKLNIAQAEAEAAAVAAGLDVNGMEVQFEGFGQESTKARGEIRNTESRKTKIVGRARRRKSTLTPAELEMLLND</sequence>
<reference evidence="5" key="1">
    <citation type="journal article" date="2020" name="Stud. Mycol.">
        <title>101 Dothideomycetes genomes: a test case for predicting lifestyles and emergence of pathogens.</title>
        <authorList>
            <person name="Haridas S."/>
            <person name="Albert R."/>
            <person name="Binder M."/>
            <person name="Bloem J."/>
            <person name="Labutti K."/>
            <person name="Salamov A."/>
            <person name="Andreopoulos B."/>
            <person name="Baker S."/>
            <person name="Barry K."/>
            <person name="Bills G."/>
            <person name="Bluhm B."/>
            <person name="Cannon C."/>
            <person name="Castanera R."/>
            <person name="Culley D."/>
            <person name="Daum C."/>
            <person name="Ezra D."/>
            <person name="Gonzalez J."/>
            <person name="Henrissat B."/>
            <person name="Kuo A."/>
            <person name="Liang C."/>
            <person name="Lipzen A."/>
            <person name="Lutzoni F."/>
            <person name="Magnuson J."/>
            <person name="Mondo S."/>
            <person name="Nolan M."/>
            <person name="Ohm R."/>
            <person name="Pangilinan J."/>
            <person name="Park H.-J."/>
            <person name="Ramirez L."/>
            <person name="Alfaro M."/>
            <person name="Sun H."/>
            <person name="Tritt A."/>
            <person name="Yoshinaga Y."/>
            <person name="Zwiers L.-H."/>
            <person name="Turgeon B."/>
            <person name="Goodwin S."/>
            <person name="Spatafora J."/>
            <person name="Crous P."/>
            <person name="Grigoriev I."/>
        </authorList>
    </citation>
    <scope>NUCLEOTIDE SEQUENCE</scope>
    <source>
        <strain evidence="5">CBS 130266</strain>
    </source>
</reference>
<feature type="compositionally biased region" description="Basic residues" evidence="4">
    <location>
        <begin position="559"/>
        <end position="568"/>
    </location>
</feature>
<dbReference type="Pfam" id="PF11559">
    <property type="entry name" value="ADIP"/>
    <property type="match status" value="1"/>
</dbReference>
<gene>
    <name evidence="5" type="ORF">EJ08DRAFT_697718</name>
</gene>
<comment type="caution">
    <text evidence="5">The sequence shown here is derived from an EMBL/GenBank/DDBJ whole genome shotgun (WGS) entry which is preliminary data.</text>
</comment>
<feature type="compositionally biased region" description="Acidic residues" evidence="4">
    <location>
        <begin position="330"/>
        <end position="340"/>
    </location>
</feature>
<feature type="compositionally biased region" description="Basic and acidic residues" evidence="4">
    <location>
        <begin position="545"/>
        <end position="558"/>
    </location>
</feature>
<dbReference type="AlphaFoldDB" id="A0A9P4TYC8"/>
<dbReference type="InterPro" id="IPR021622">
    <property type="entry name" value="Afadin/alpha-actinin-bd"/>
</dbReference>
<evidence type="ECO:0000313" key="5">
    <source>
        <dbReference type="EMBL" id="KAF2430176.1"/>
    </source>
</evidence>
<keyword evidence="6" id="KW-1185">Reference proteome</keyword>
<comment type="similarity">
    <text evidence="1">Belongs to the ADIP family.</text>
</comment>
<organism evidence="5 6">
    <name type="scientific">Tothia fuscella</name>
    <dbReference type="NCBI Taxonomy" id="1048955"/>
    <lineage>
        <taxon>Eukaryota</taxon>
        <taxon>Fungi</taxon>
        <taxon>Dikarya</taxon>
        <taxon>Ascomycota</taxon>
        <taxon>Pezizomycotina</taxon>
        <taxon>Dothideomycetes</taxon>
        <taxon>Pleosporomycetidae</taxon>
        <taxon>Venturiales</taxon>
        <taxon>Cylindrosympodiaceae</taxon>
        <taxon>Tothia</taxon>
    </lineage>
</organism>